<dbReference type="Gene3D" id="3.30.70.120">
    <property type="match status" value="1"/>
</dbReference>
<dbReference type="Proteomes" id="UP000008841">
    <property type="component" value="Chromosome"/>
</dbReference>
<dbReference type="SUPFAM" id="SSF54913">
    <property type="entry name" value="GlnB-like"/>
    <property type="match status" value="1"/>
</dbReference>
<dbReference type="Pfam" id="PF02641">
    <property type="entry name" value="DUF190"/>
    <property type="match status" value="1"/>
</dbReference>
<evidence type="ECO:0000313" key="2">
    <source>
        <dbReference type="EMBL" id="ACD91418.1"/>
    </source>
</evidence>
<name>B3EI09_CHLL2</name>
<dbReference type="KEGG" id="cli:Clim_2397"/>
<organism evidence="2 3">
    <name type="scientific">Chlorobium limicola (strain DSM 245 / NBRC 103803 / 6330)</name>
    <dbReference type="NCBI Taxonomy" id="290315"/>
    <lineage>
        <taxon>Bacteria</taxon>
        <taxon>Pseudomonadati</taxon>
        <taxon>Chlorobiota</taxon>
        <taxon>Chlorobiia</taxon>
        <taxon>Chlorobiales</taxon>
        <taxon>Chlorobiaceae</taxon>
        <taxon>Chlorobium/Pelodictyon group</taxon>
        <taxon>Chlorobium</taxon>
    </lineage>
</organism>
<proteinExistence type="inferred from homology"/>
<protein>
    <submittedName>
        <fullName evidence="2">Uncharacterized protein</fullName>
    </submittedName>
</protein>
<dbReference type="HOGENOM" id="CLU_146749_0_0_10"/>
<dbReference type="InterPro" id="IPR011322">
    <property type="entry name" value="N-reg_PII-like_a/b"/>
</dbReference>
<accession>B3EI09</accession>
<comment type="similarity">
    <text evidence="1">Belongs to the UPF0166 family.</text>
</comment>
<dbReference type="PANTHER" id="PTHR35983:SF1">
    <property type="entry name" value="UPF0166 PROTEIN TM_0021"/>
    <property type="match status" value="1"/>
</dbReference>
<gene>
    <name evidence="2" type="ordered locus">Clim_2397</name>
</gene>
<dbReference type="InterPro" id="IPR015867">
    <property type="entry name" value="N-reg_PII/ATP_PRibTrfase_C"/>
</dbReference>
<dbReference type="EMBL" id="CP001097">
    <property type="protein sequence ID" value="ACD91418.1"/>
    <property type="molecule type" value="Genomic_DNA"/>
</dbReference>
<sequence length="111" mass="12565">MMIFIESELLRVFVGEQEKLHHRPLYELLVSEALERGMAGTTVFRGLLSFGLHHKVHTSKIFELAGDLPMVIEIVDTTEKIESFLSVVESLLRDAGAQALVTREAVRQWTT</sequence>
<dbReference type="RefSeq" id="WP_012467283.1">
    <property type="nucleotide sequence ID" value="NC_010803.1"/>
</dbReference>
<evidence type="ECO:0000313" key="3">
    <source>
        <dbReference type="Proteomes" id="UP000008841"/>
    </source>
</evidence>
<dbReference type="STRING" id="290315.Clim_2397"/>
<reference evidence="2 3" key="1">
    <citation type="submission" date="2008-05" db="EMBL/GenBank/DDBJ databases">
        <title>Complete sequence of Chlorobium limicola DSM 245.</title>
        <authorList>
            <consortium name="US DOE Joint Genome Institute"/>
            <person name="Lucas S."/>
            <person name="Copeland A."/>
            <person name="Lapidus A."/>
            <person name="Glavina del Rio T."/>
            <person name="Dalin E."/>
            <person name="Tice H."/>
            <person name="Bruce D."/>
            <person name="Goodwin L."/>
            <person name="Pitluck S."/>
            <person name="Schmutz J."/>
            <person name="Larimer F."/>
            <person name="Land M."/>
            <person name="Hauser L."/>
            <person name="Kyrpides N."/>
            <person name="Ovchinnikova G."/>
            <person name="Zhao F."/>
            <person name="Li T."/>
            <person name="Liu Z."/>
            <person name="Overmann J."/>
            <person name="Bryant D.A."/>
            <person name="Richardson P."/>
        </authorList>
    </citation>
    <scope>NUCLEOTIDE SEQUENCE [LARGE SCALE GENOMIC DNA]</scope>
    <source>
        <strain evidence="3">DSM 245 / NBRC 103803 / 6330</strain>
    </source>
</reference>
<dbReference type="AlphaFoldDB" id="B3EI09"/>
<dbReference type="PANTHER" id="PTHR35983">
    <property type="entry name" value="UPF0166 PROTEIN TM_0021"/>
    <property type="match status" value="1"/>
</dbReference>
<evidence type="ECO:0000256" key="1">
    <source>
        <dbReference type="ARBA" id="ARBA00010554"/>
    </source>
</evidence>
<dbReference type="InterPro" id="IPR003793">
    <property type="entry name" value="UPF0166"/>
</dbReference>
<dbReference type="eggNOG" id="COG1993">
    <property type="taxonomic scope" value="Bacteria"/>
</dbReference>